<proteinExistence type="predicted"/>
<protein>
    <submittedName>
        <fullName evidence="1">Putative secreted protein</fullName>
    </submittedName>
</protein>
<evidence type="ECO:0000313" key="1">
    <source>
        <dbReference type="EMBL" id="MBW77279.1"/>
    </source>
</evidence>
<reference evidence="1" key="1">
    <citation type="submission" date="2018-01" db="EMBL/GenBank/DDBJ databases">
        <title>An insight into the sialome of Amazonian anophelines.</title>
        <authorList>
            <person name="Ribeiro J.M."/>
            <person name="Scarpassa V."/>
            <person name="Calvo E."/>
        </authorList>
    </citation>
    <scope>NUCLEOTIDE SEQUENCE</scope>
</reference>
<name>A0A2M4DIF5_ANODA</name>
<accession>A0A2M4DIF5</accession>
<dbReference type="AlphaFoldDB" id="A0A2M4DIF5"/>
<sequence>MLSIPLLVNDCHTSFALVIVFVGGVWSQSFPLFFCTPLPSCAVLSPETQKRTASPLLRRPRGDNRIFVGKVVFEA</sequence>
<dbReference type="EMBL" id="GGFL01013101">
    <property type="protein sequence ID" value="MBW77279.1"/>
    <property type="molecule type" value="Transcribed_RNA"/>
</dbReference>
<organism evidence="1">
    <name type="scientific">Anopheles darlingi</name>
    <name type="common">Mosquito</name>
    <dbReference type="NCBI Taxonomy" id="43151"/>
    <lineage>
        <taxon>Eukaryota</taxon>
        <taxon>Metazoa</taxon>
        <taxon>Ecdysozoa</taxon>
        <taxon>Arthropoda</taxon>
        <taxon>Hexapoda</taxon>
        <taxon>Insecta</taxon>
        <taxon>Pterygota</taxon>
        <taxon>Neoptera</taxon>
        <taxon>Endopterygota</taxon>
        <taxon>Diptera</taxon>
        <taxon>Nematocera</taxon>
        <taxon>Culicoidea</taxon>
        <taxon>Culicidae</taxon>
        <taxon>Anophelinae</taxon>
        <taxon>Anopheles</taxon>
    </lineage>
</organism>